<feature type="transmembrane region" description="Helical" evidence="1">
    <location>
        <begin position="224"/>
        <end position="242"/>
    </location>
</feature>
<feature type="transmembrane region" description="Helical" evidence="1">
    <location>
        <begin position="97"/>
        <end position="115"/>
    </location>
</feature>
<evidence type="ECO:0000313" key="2">
    <source>
        <dbReference type="EMBL" id="OYQ18226.1"/>
    </source>
</evidence>
<keyword evidence="1" id="KW-0812">Transmembrane</keyword>
<dbReference type="OrthoDB" id="3825558at2"/>
<keyword evidence="1" id="KW-1133">Transmembrane helix</keyword>
<protein>
    <recommendedName>
        <fullName evidence="4">DUF2975 domain-containing protein</fullName>
    </recommendedName>
</protein>
<evidence type="ECO:0008006" key="4">
    <source>
        <dbReference type="Google" id="ProtNLM"/>
    </source>
</evidence>
<organism evidence="2 3">
    <name type="scientific">Elstera cyanobacteriorum</name>
    <dbReference type="NCBI Taxonomy" id="2022747"/>
    <lineage>
        <taxon>Bacteria</taxon>
        <taxon>Pseudomonadati</taxon>
        <taxon>Pseudomonadota</taxon>
        <taxon>Alphaproteobacteria</taxon>
        <taxon>Rhodospirillales</taxon>
        <taxon>Rhodospirillaceae</taxon>
        <taxon>Elstera</taxon>
    </lineage>
</organism>
<dbReference type="Proteomes" id="UP000216361">
    <property type="component" value="Unassembled WGS sequence"/>
</dbReference>
<reference evidence="2 3" key="1">
    <citation type="submission" date="2017-07" db="EMBL/GenBank/DDBJ databases">
        <title>Elstera cyanobacteriorum sp. nov., a novel bacterium isolated from cyanobacterial aggregates in a eutrophic lake.</title>
        <authorList>
            <person name="Cai H."/>
        </authorList>
    </citation>
    <scope>NUCLEOTIDE SEQUENCE [LARGE SCALE GENOMIC DNA]</scope>
    <source>
        <strain evidence="2 3">TH019</strain>
    </source>
</reference>
<name>A0A255XMP2_9PROT</name>
<comment type="caution">
    <text evidence="2">The sequence shown here is derived from an EMBL/GenBank/DDBJ whole genome shotgun (WGS) entry which is preliminary data.</text>
</comment>
<proteinExistence type="predicted"/>
<accession>A0A255XMP2</accession>
<evidence type="ECO:0000256" key="1">
    <source>
        <dbReference type="SAM" id="Phobius"/>
    </source>
</evidence>
<dbReference type="EMBL" id="NOXS01000033">
    <property type="protein sequence ID" value="OYQ18226.1"/>
    <property type="molecule type" value="Genomic_DNA"/>
</dbReference>
<keyword evidence="3" id="KW-1185">Reference proteome</keyword>
<sequence length="255" mass="28462">MPLAPLTVSLCHYSVCLDVAPVAFRKPQAAAAGKRGYPQPTAQGYRPSRQHFMFFMKKRLINENIVSNVMSLKQGILTMSSSPPESVTRLAGHAHRVVTLLMWGWPTWMIGYTYWVVEHRLPDLQDKCSPGVLPVLSWVGKSFVGAGMLLTALALFYSLGQVRVLLAEYRAGRVFEACAARQLTWIGKLVLLWSIGNPLSEVLLHLMLWAIGELPIDDLSTEPDFIFLLFGLLLYVLGRIMGEAVHVAEDQRLTI</sequence>
<gene>
    <name evidence="2" type="ORF">CHR90_12420</name>
</gene>
<dbReference type="Pfam" id="PF11188">
    <property type="entry name" value="DUF2975"/>
    <property type="match status" value="1"/>
</dbReference>
<feature type="transmembrane region" description="Helical" evidence="1">
    <location>
        <begin position="190"/>
        <end position="212"/>
    </location>
</feature>
<evidence type="ECO:0000313" key="3">
    <source>
        <dbReference type="Proteomes" id="UP000216361"/>
    </source>
</evidence>
<dbReference type="AlphaFoldDB" id="A0A255XMP2"/>
<feature type="transmembrane region" description="Helical" evidence="1">
    <location>
        <begin position="135"/>
        <end position="160"/>
    </location>
</feature>
<keyword evidence="1" id="KW-0472">Membrane</keyword>
<dbReference type="InterPro" id="IPR021354">
    <property type="entry name" value="DUF2975"/>
</dbReference>